<keyword evidence="1" id="KW-0812">Transmembrane</keyword>
<sequence>MQQSGNLALRDFNIDFDTPLPQPPAPTQRYFPNLRSLWVYTYSAYDLQVPNTTACARRGCMIIVLVEQTLLSLLNVLEDATRARTISAVLGLSCAVIGFLHVSWCLAVIGELGDGRACCHGFLRRPHFDIFLFAIGVGYMVMLLAYSWGFCGPRLSLSLVLVWMWIFATARLAERSESGNVTSSSGVDEQDALV</sequence>
<dbReference type="AlphaFoldDB" id="A0A4U0TXB2"/>
<evidence type="ECO:0000313" key="3">
    <source>
        <dbReference type="Proteomes" id="UP000308549"/>
    </source>
</evidence>
<proteinExistence type="predicted"/>
<dbReference type="Proteomes" id="UP000308549">
    <property type="component" value="Unassembled WGS sequence"/>
</dbReference>
<evidence type="ECO:0000256" key="1">
    <source>
        <dbReference type="SAM" id="Phobius"/>
    </source>
</evidence>
<dbReference type="EMBL" id="NAJL01000025">
    <property type="protein sequence ID" value="TKA26997.1"/>
    <property type="molecule type" value="Genomic_DNA"/>
</dbReference>
<protein>
    <recommendedName>
        <fullName evidence="4">Transmembrane protein</fullName>
    </recommendedName>
</protein>
<feature type="transmembrane region" description="Helical" evidence="1">
    <location>
        <begin position="86"/>
        <end position="109"/>
    </location>
</feature>
<keyword evidence="3" id="KW-1185">Reference proteome</keyword>
<dbReference type="OrthoDB" id="3906600at2759"/>
<accession>A0A4U0TXB2</accession>
<comment type="caution">
    <text evidence="2">The sequence shown here is derived from an EMBL/GenBank/DDBJ whole genome shotgun (WGS) entry which is preliminary data.</text>
</comment>
<keyword evidence="1" id="KW-1133">Transmembrane helix</keyword>
<gene>
    <name evidence="2" type="ORF">B0A50_05188</name>
</gene>
<reference evidence="2 3" key="1">
    <citation type="submission" date="2017-03" db="EMBL/GenBank/DDBJ databases">
        <title>Genomes of endolithic fungi from Antarctica.</title>
        <authorList>
            <person name="Coleine C."/>
            <person name="Masonjones S."/>
            <person name="Stajich J.E."/>
        </authorList>
    </citation>
    <scope>NUCLEOTIDE SEQUENCE [LARGE SCALE GENOMIC DNA]</scope>
    <source>
        <strain evidence="2 3">CCFEE 6315</strain>
    </source>
</reference>
<keyword evidence="1" id="KW-0472">Membrane</keyword>
<evidence type="ECO:0000313" key="2">
    <source>
        <dbReference type="EMBL" id="TKA26997.1"/>
    </source>
</evidence>
<name>A0A4U0TXB2_9PEZI</name>
<evidence type="ECO:0008006" key="4">
    <source>
        <dbReference type="Google" id="ProtNLM"/>
    </source>
</evidence>
<organism evidence="2 3">
    <name type="scientific">Salinomyces thailandicus</name>
    <dbReference type="NCBI Taxonomy" id="706561"/>
    <lineage>
        <taxon>Eukaryota</taxon>
        <taxon>Fungi</taxon>
        <taxon>Dikarya</taxon>
        <taxon>Ascomycota</taxon>
        <taxon>Pezizomycotina</taxon>
        <taxon>Dothideomycetes</taxon>
        <taxon>Dothideomycetidae</taxon>
        <taxon>Mycosphaerellales</taxon>
        <taxon>Teratosphaeriaceae</taxon>
        <taxon>Salinomyces</taxon>
    </lineage>
</organism>
<feature type="transmembrane region" description="Helical" evidence="1">
    <location>
        <begin position="130"/>
        <end position="149"/>
    </location>
</feature>